<feature type="non-terminal residue" evidence="2">
    <location>
        <position position="1"/>
    </location>
</feature>
<gene>
    <name evidence="2" type="ORF">ATANTOWER_021999</name>
</gene>
<protein>
    <submittedName>
        <fullName evidence="2">Uncharacterized protein</fullName>
    </submittedName>
</protein>
<feature type="region of interest" description="Disordered" evidence="1">
    <location>
        <begin position="1"/>
        <end position="44"/>
    </location>
</feature>
<keyword evidence="3" id="KW-1185">Reference proteome</keyword>
<evidence type="ECO:0000256" key="1">
    <source>
        <dbReference type="SAM" id="MobiDB-lite"/>
    </source>
</evidence>
<evidence type="ECO:0000313" key="2">
    <source>
        <dbReference type="EMBL" id="MED6262581.1"/>
    </source>
</evidence>
<dbReference type="Proteomes" id="UP001345963">
    <property type="component" value="Unassembled WGS sequence"/>
</dbReference>
<evidence type="ECO:0000313" key="3">
    <source>
        <dbReference type="Proteomes" id="UP001345963"/>
    </source>
</evidence>
<accession>A0ABU7CHZ3</accession>
<feature type="compositionally biased region" description="Polar residues" evidence="1">
    <location>
        <begin position="1"/>
        <end position="15"/>
    </location>
</feature>
<dbReference type="EMBL" id="JAHUTI010093271">
    <property type="protein sequence ID" value="MED6262581.1"/>
    <property type="molecule type" value="Genomic_DNA"/>
</dbReference>
<sequence>ADSSTGLELTRNTETLSEHSPESWIIPAGKLSGETSQLSEPCPPSSAIRLAPPYQPLWMKADCVHTHSRFCAPSLADLPALTSSGFQSRSPVSLPPGLVVNKPNLKNCILSLGVSPCGSGRQ</sequence>
<organism evidence="2 3">
    <name type="scientific">Ataeniobius toweri</name>
    <dbReference type="NCBI Taxonomy" id="208326"/>
    <lineage>
        <taxon>Eukaryota</taxon>
        <taxon>Metazoa</taxon>
        <taxon>Chordata</taxon>
        <taxon>Craniata</taxon>
        <taxon>Vertebrata</taxon>
        <taxon>Euteleostomi</taxon>
        <taxon>Actinopterygii</taxon>
        <taxon>Neopterygii</taxon>
        <taxon>Teleostei</taxon>
        <taxon>Neoteleostei</taxon>
        <taxon>Acanthomorphata</taxon>
        <taxon>Ovalentaria</taxon>
        <taxon>Atherinomorphae</taxon>
        <taxon>Cyprinodontiformes</taxon>
        <taxon>Goodeidae</taxon>
        <taxon>Ataeniobius</taxon>
    </lineage>
</organism>
<comment type="caution">
    <text evidence="2">The sequence shown here is derived from an EMBL/GenBank/DDBJ whole genome shotgun (WGS) entry which is preliminary data.</text>
</comment>
<name>A0ABU7CHZ3_9TELE</name>
<proteinExistence type="predicted"/>
<reference evidence="2 3" key="1">
    <citation type="submission" date="2021-07" db="EMBL/GenBank/DDBJ databases">
        <authorList>
            <person name="Palmer J.M."/>
        </authorList>
    </citation>
    <scope>NUCLEOTIDE SEQUENCE [LARGE SCALE GENOMIC DNA]</scope>
    <source>
        <strain evidence="2 3">AT_MEX2019</strain>
        <tissue evidence="2">Muscle</tissue>
    </source>
</reference>